<dbReference type="PANTHER" id="PTHR21235:SF2">
    <property type="entry name" value="IMIDAZOLE GLYCEROL PHOSPHATE SYNTHASE HISHF"/>
    <property type="match status" value="1"/>
</dbReference>
<dbReference type="InterPro" id="IPR011060">
    <property type="entry name" value="RibuloseP-bd_barrel"/>
</dbReference>
<evidence type="ECO:0000256" key="2">
    <source>
        <dbReference type="ARBA" id="ARBA00005091"/>
    </source>
</evidence>
<dbReference type="EC" id="4.3.2.10" evidence="11"/>
<name>A0A075I2K1_9ARCH</name>
<gene>
    <name evidence="11 13" type="primary">hisF</name>
</gene>
<dbReference type="EMBL" id="KF901217">
    <property type="protein sequence ID" value="AIF22836.1"/>
    <property type="molecule type" value="Genomic_DNA"/>
</dbReference>
<dbReference type="SUPFAM" id="SSF51366">
    <property type="entry name" value="Ribulose-phoshate binding barrel"/>
    <property type="match status" value="1"/>
</dbReference>
<evidence type="ECO:0000256" key="7">
    <source>
        <dbReference type="ARBA" id="ARBA00023102"/>
    </source>
</evidence>
<evidence type="ECO:0000256" key="8">
    <source>
        <dbReference type="ARBA" id="ARBA00023239"/>
    </source>
</evidence>
<keyword evidence="7 11" id="KW-0368">Histidine biosynthesis</keyword>
<dbReference type="GO" id="GO:0000107">
    <property type="term" value="F:imidazoleglycerol-phosphate synthase activity"/>
    <property type="evidence" value="ECO:0007669"/>
    <property type="project" value="UniProtKB-UniRule"/>
</dbReference>
<accession>A0A075I2K1</accession>
<evidence type="ECO:0000313" key="13">
    <source>
        <dbReference type="EMBL" id="AIF22836.1"/>
    </source>
</evidence>
<protein>
    <recommendedName>
        <fullName evidence="11">Imidazole glycerol phosphate synthase subunit HisF</fullName>
        <ecNumber evidence="11">4.3.2.10</ecNumber>
    </recommendedName>
    <alternativeName>
        <fullName evidence="11">IGP synthase cyclase subunit</fullName>
    </alternativeName>
    <alternativeName>
        <fullName evidence="11">IGP synthase subunit HisF</fullName>
    </alternativeName>
    <alternativeName>
        <fullName evidence="11">ImGP synthase subunit HisF</fullName>
        <shortName evidence="11">IGPS subunit HisF</shortName>
    </alternativeName>
</protein>
<dbReference type="HAMAP" id="MF_01013">
    <property type="entry name" value="HisF"/>
    <property type="match status" value="1"/>
</dbReference>
<keyword evidence="6 11" id="KW-0028">Amino-acid biosynthesis</keyword>
<evidence type="ECO:0000256" key="6">
    <source>
        <dbReference type="ARBA" id="ARBA00022605"/>
    </source>
</evidence>
<dbReference type="AlphaFoldDB" id="A0A075I2K1"/>
<comment type="subcellular location">
    <subcellularLocation>
        <location evidence="1 11">Cytoplasm</location>
    </subcellularLocation>
</comment>
<dbReference type="InterPro" id="IPR006062">
    <property type="entry name" value="His_biosynth"/>
</dbReference>
<proteinExistence type="inferred from homology"/>
<sequence length="267" mass="29025">MTLTKRIIPCLDVKNGRVVKGLNFESIKDAGDPVELAAKYSNEGADELVFLDITASDEQRETIKELVRKVASVINIPFTVGGGVKSIDDARNILLNGADKVGVNTAAIKNPSLITELMTLFGRQCVVVAIDAKRNYELKENVNIFLEDDKKFWFEVFIFGGKQKTGIDVITWAKEAEKLGAGEILLTSIDADGTKNGYDVLLTKSIVDSASIPVIASGGCGKPDDMVEIFEKSNVDAALAASIFHYETHGVKGVKSFLKEKKISVRL</sequence>
<keyword evidence="5 11" id="KW-0963">Cytoplasm</keyword>
<dbReference type="GO" id="GO:0000105">
    <property type="term" value="P:L-histidine biosynthetic process"/>
    <property type="evidence" value="ECO:0007669"/>
    <property type="project" value="UniProtKB-UniRule"/>
</dbReference>
<dbReference type="GO" id="GO:0005737">
    <property type="term" value="C:cytoplasm"/>
    <property type="evidence" value="ECO:0007669"/>
    <property type="project" value="UniProtKB-SubCell"/>
</dbReference>
<evidence type="ECO:0000256" key="12">
    <source>
        <dbReference type="RuleBase" id="RU003657"/>
    </source>
</evidence>
<dbReference type="Pfam" id="PF00977">
    <property type="entry name" value="His_biosynth"/>
    <property type="match status" value="1"/>
</dbReference>
<dbReference type="UniPathway" id="UPA00031">
    <property type="reaction ID" value="UER00010"/>
</dbReference>
<evidence type="ECO:0000256" key="5">
    <source>
        <dbReference type="ARBA" id="ARBA00022490"/>
    </source>
</evidence>
<feature type="active site" evidence="11">
    <location>
        <position position="12"/>
    </location>
</feature>
<dbReference type="PANTHER" id="PTHR21235">
    <property type="entry name" value="IMIDAZOLE GLYCEROL PHOSPHATE SYNTHASE SUBUNIT HISF/H IGP SYNTHASE SUBUNIT HISF/H"/>
    <property type="match status" value="1"/>
</dbReference>
<comment type="function">
    <text evidence="9 11">IGPS catalyzes the conversion of PRFAR and glutamine to IGP, AICAR and glutamate. The HisF subunit catalyzes the cyclization activity that produces IGP and AICAR from PRFAR using the ammonia provided by the HisH subunit.</text>
</comment>
<dbReference type="NCBIfam" id="TIGR00735">
    <property type="entry name" value="hisF"/>
    <property type="match status" value="1"/>
</dbReference>
<comment type="similarity">
    <text evidence="3 11 12">Belongs to the HisA/HisF family.</text>
</comment>
<reference evidence="13" key="1">
    <citation type="journal article" date="2014" name="Genome Biol. Evol.">
        <title>Pangenome evidence for extensive interdomain horizontal transfer affecting lineage core and shell genes in uncultured planktonic thaumarchaeota and euryarchaeota.</title>
        <authorList>
            <person name="Deschamps P."/>
            <person name="Zivanovic Y."/>
            <person name="Moreira D."/>
            <person name="Rodriguez-Valera F."/>
            <person name="Lopez-Garcia P."/>
        </authorList>
    </citation>
    <scope>NUCLEOTIDE SEQUENCE</scope>
</reference>
<keyword evidence="8 11" id="KW-0456">Lyase</keyword>
<evidence type="ECO:0000256" key="11">
    <source>
        <dbReference type="HAMAP-Rule" id="MF_01013"/>
    </source>
</evidence>
<comment type="subunit">
    <text evidence="4 11">Heterodimer of HisH and HisF.</text>
</comment>
<dbReference type="CDD" id="cd04731">
    <property type="entry name" value="HisF"/>
    <property type="match status" value="1"/>
</dbReference>
<dbReference type="InterPro" id="IPR050064">
    <property type="entry name" value="IGPS_HisA/HisF"/>
</dbReference>
<comment type="catalytic activity">
    <reaction evidence="10 11">
        <text>5-[(5-phospho-1-deoxy-D-ribulos-1-ylimino)methylamino]-1-(5-phospho-beta-D-ribosyl)imidazole-4-carboxamide + L-glutamine = D-erythro-1-(imidazol-4-yl)glycerol 3-phosphate + 5-amino-1-(5-phospho-beta-D-ribosyl)imidazole-4-carboxamide + L-glutamate + H(+)</text>
        <dbReference type="Rhea" id="RHEA:24793"/>
        <dbReference type="ChEBI" id="CHEBI:15378"/>
        <dbReference type="ChEBI" id="CHEBI:29985"/>
        <dbReference type="ChEBI" id="CHEBI:58278"/>
        <dbReference type="ChEBI" id="CHEBI:58359"/>
        <dbReference type="ChEBI" id="CHEBI:58475"/>
        <dbReference type="ChEBI" id="CHEBI:58525"/>
        <dbReference type="EC" id="4.3.2.10"/>
    </reaction>
</comment>
<organism evidence="13">
    <name type="scientific">uncultured marine thaumarchaeote SAT1000_10_G09</name>
    <dbReference type="NCBI Taxonomy" id="1456375"/>
    <lineage>
        <taxon>Archaea</taxon>
        <taxon>Nitrososphaerota</taxon>
        <taxon>environmental samples</taxon>
    </lineage>
</organism>
<evidence type="ECO:0000256" key="4">
    <source>
        <dbReference type="ARBA" id="ARBA00011152"/>
    </source>
</evidence>
<dbReference type="FunFam" id="3.20.20.70:FF:000006">
    <property type="entry name" value="Imidazole glycerol phosphate synthase subunit HisF"/>
    <property type="match status" value="1"/>
</dbReference>
<comment type="pathway">
    <text evidence="2 11">Amino-acid biosynthesis; L-histidine biosynthesis; L-histidine from 5-phospho-alpha-D-ribose 1-diphosphate: step 5/9.</text>
</comment>
<feature type="active site" evidence="11">
    <location>
        <position position="131"/>
    </location>
</feature>
<evidence type="ECO:0000256" key="9">
    <source>
        <dbReference type="ARBA" id="ARBA00025475"/>
    </source>
</evidence>
<dbReference type="GO" id="GO:0016829">
    <property type="term" value="F:lyase activity"/>
    <property type="evidence" value="ECO:0007669"/>
    <property type="project" value="UniProtKB-KW"/>
</dbReference>
<evidence type="ECO:0000256" key="3">
    <source>
        <dbReference type="ARBA" id="ARBA00009667"/>
    </source>
</evidence>
<evidence type="ECO:0000256" key="1">
    <source>
        <dbReference type="ARBA" id="ARBA00004496"/>
    </source>
</evidence>
<dbReference type="Gene3D" id="3.20.20.70">
    <property type="entry name" value="Aldolase class I"/>
    <property type="match status" value="1"/>
</dbReference>
<dbReference type="InterPro" id="IPR004651">
    <property type="entry name" value="HisF"/>
</dbReference>
<evidence type="ECO:0000256" key="10">
    <source>
        <dbReference type="ARBA" id="ARBA00047838"/>
    </source>
</evidence>
<dbReference type="InterPro" id="IPR013785">
    <property type="entry name" value="Aldolase_TIM"/>
</dbReference>